<keyword evidence="2" id="KW-1185">Reference proteome</keyword>
<reference evidence="1" key="1">
    <citation type="submission" date="2022-07" db="EMBL/GenBank/DDBJ databases">
        <title>Genome Sequence of Phlebia brevispora.</title>
        <authorList>
            <person name="Buettner E."/>
        </authorList>
    </citation>
    <scope>NUCLEOTIDE SEQUENCE</scope>
    <source>
        <strain evidence="1">MPL23</strain>
    </source>
</reference>
<dbReference type="Proteomes" id="UP001148662">
    <property type="component" value="Unassembled WGS sequence"/>
</dbReference>
<evidence type="ECO:0000313" key="2">
    <source>
        <dbReference type="Proteomes" id="UP001148662"/>
    </source>
</evidence>
<dbReference type="EMBL" id="JANHOG010000304">
    <property type="protein sequence ID" value="KAJ3555724.1"/>
    <property type="molecule type" value="Genomic_DNA"/>
</dbReference>
<name>A0ACC1T8T2_9APHY</name>
<sequence>MRSVFTRLVDPRNNQERIQIAQQEIAKVRRLAEMQEERRDARGLVPEETDESDSRGYGQLQKELYELRSRWNSIVPIARLPLEILAAVFGEYVADHWGQYDQTLRDFPRPYSWFVILHVCRGWRRAAFFTPGLWTCIVPTSPPCVSFIISHSGCVPLTIRFGQSRTRFAYSDTPSPNTFESAVLASKDIFTVLPRVKAAELRLWNETRTYLLDVEKQSSGLCMPLLQHLTLVMDDENDIGPLSRAGMSRLTSLTICGATPELLNSSIRTTLTSLEVELGDNGYPADVIISLQQLPLLCRLMVSSTISPAFLDDPVSEIYEPMKLQARLPALKYLGIKAHARNIAQFFNSIHFPHDTDVELEFAYDDIYDVAHDAIVGSIASKTLRLDSATTGTPHPGPYPRRLEVKETAEWELTLRLWTSDRPEQVVGDGFGVPSDQPRLSLVLPIEGDFPYATVRVFAALLPELPAMSLYPKTHINMYKHTFGRVLPNLESLRFSDDHRLVVALTATLPQKSHSLGNDARNARRSSPPACHLFPKLKVLEIEDAVFHPGPHQDEMTPFFLKLIACLRTRALHGCKVQELKLARAVNLSPDDVTVLEEYAGSVELLDDVIMAERLMNDEDDESCCDWDSSDSDESNQEW</sequence>
<organism evidence="1 2">
    <name type="scientific">Phlebia brevispora</name>
    <dbReference type="NCBI Taxonomy" id="194682"/>
    <lineage>
        <taxon>Eukaryota</taxon>
        <taxon>Fungi</taxon>
        <taxon>Dikarya</taxon>
        <taxon>Basidiomycota</taxon>
        <taxon>Agaricomycotina</taxon>
        <taxon>Agaricomycetes</taxon>
        <taxon>Polyporales</taxon>
        <taxon>Meruliaceae</taxon>
        <taxon>Phlebia</taxon>
    </lineage>
</organism>
<gene>
    <name evidence="1" type="ORF">NM688_g2418</name>
</gene>
<protein>
    <submittedName>
        <fullName evidence="1">Uncharacterized protein</fullName>
    </submittedName>
</protein>
<evidence type="ECO:0000313" key="1">
    <source>
        <dbReference type="EMBL" id="KAJ3555724.1"/>
    </source>
</evidence>
<proteinExistence type="predicted"/>
<comment type="caution">
    <text evidence="1">The sequence shown here is derived from an EMBL/GenBank/DDBJ whole genome shotgun (WGS) entry which is preliminary data.</text>
</comment>
<accession>A0ACC1T8T2</accession>